<evidence type="ECO:0000256" key="14">
    <source>
        <dbReference type="ARBA" id="ARBA00023136"/>
    </source>
</evidence>
<evidence type="ECO:0000256" key="12">
    <source>
        <dbReference type="ARBA" id="ARBA00022989"/>
    </source>
</evidence>
<proteinExistence type="inferred from homology"/>
<dbReference type="PANTHER" id="PTHR18884">
    <property type="entry name" value="SEPTIN"/>
    <property type="match status" value="1"/>
</dbReference>
<keyword evidence="8" id="KW-0808">Transferase</keyword>
<dbReference type="PROSITE" id="PS51719">
    <property type="entry name" value="G_SEPTIN"/>
    <property type="match status" value="1"/>
</dbReference>
<feature type="transmembrane region" description="Helical" evidence="18">
    <location>
        <begin position="596"/>
        <end position="613"/>
    </location>
</feature>
<evidence type="ECO:0000256" key="1">
    <source>
        <dbReference type="ARBA" id="ARBA00004477"/>
    </source>
</evidence>
<comment type="similarity">
    <text evidence="16">Belongs to the TRAFAC class TrmE-Era-EngA-EngB-Septin-like GTPase superfamily. Septin GTPase family.</text>
</comment>
<dbReference type="Gene3D" id="3.40.50.300">
    <property type="entry name" value="P-loop containing nucleotide triphosphate hydrolases"/>
    <property type="match status" value="1"/>
</dbReference>
<evidence type="ECO:0000256" key="18">
    <source>
        <dbReference type="SAM" id="Phobius"/>
    </source>
</evidence>
<evidence type="ECO:0000313" key="21">
    <source>
        <dbReference type="Proteomes" id="UP000677054"/>
    </source>
</evidence>
<dbReference type="NCBIfam" id="TIGR00549">
    <property type="entry name" value="mevalon_kin"/>
    <property type="match status" value="1"/>
</dbReference>
<dbReference type="GO" id="GO:0004496">
    <property type="term" value="F:mevalonate kinase activity"/>
    <property type="evidence" value="ECO:0007669"/>
    <property type="project" value="InterPro"/>
</dbReference>
<evidence type="ECO:0000259" key="19">
    <source>
        <dbReference type="PROSITE" id="PS51719"/>
    </source>
</evidence>
<dbReference type="InterPro" id="IPR030379">
    <property type="entry name" value="G_SEPTIN_dom"/>
</dbReference>
<evidence type="ECO:0000256" key="6">
    <source>
        <dbReference type="ARBA" id="ARBA00022618"/>
    </source>
</evidence>
<dbReference type="UniPathway" id="UPA00057">
    <property type="reaction ID" value="UER00098"/>
</dbReference>
<comment type="similarity">
    <text evidence="4">Belongs to the ALG6/ALG8 glucosyltransferase family.</text>
</comment>
<dbReference type="GO" id="GO:0019287">
    <property type="term" value="P:isopentenyl diphosphate biosynthetic process, mevalonate pathway"/>
    <property type="evidence" value="ECO:0007669"/>
    <property type="project" value="UniProtKB-UniPathway"/>
</dbReference>
<evidence type="ECO:0000256" key="8">
    <source>
        <dbReference type="ARBA" id="ARBA00022679"/>
    </source>
</evidence>
<dbReference type="Gene3D" id="3.30.70.890">
    <property type="entry name" value="GHMP kinase, C-terminal domain"/>
    <property type="match status" value="1"/>
</dbReference>
<protein>
    <recommendedName>
        <fullName evidence="19">Septin-type G domain-containing protein</fullName>
    </recommendedName>
</protein>
<dbReference type="InterPro" id="IPR027417">
    <property type="entry name" value="P-loop_NTPase"/>
</dbReference>
<keyword evidence="9 18" id="KW-0812">Transmembrane</keyword>
<keyword evidence="14 18" id="KW-0472">Membrane</keyword>
<dbReference type="Pfam" id="PF08544">
    <property type="entry name" value="GHMP_kinases_C"/>
    <property type="match status" value="1"/>
</dbReference>
<dbReference type="InterPro" id="IPR004856">
    <property type="entry name" value="Glyco_trans_ALG6/ALG8"/>
</dbReference>
<dbReference type="InterPro" id="IPR014721">
    <property type="entry name" value="Ribsml_uS5_D2-typ_fold_subgr"/>
</dbReference>
<keyword evidence="12 18" id="KW-1133">Transmembrane helix</keyword>
<feature type="transmembrane region" description="Helical" evidence="18">
    <location>
        <begin position="361"/>
        <end position="382"/>
    </location>
</feature>
<dbReference type="SUPFAM" id="SSF54211">
    <property type="entry name" value="Ribosomal protein S5 domain 2-like"/>
    <property type="match status" value="1"/>
</dbReference>
<name>A0A7R9A3Q4_9CRUS</name>
<keyword evidence="5" id="KW-0963">Cytoplasm</keyword>
<evidence type="ECO:0000256" key="17">
    <source>
        <dbReference type="SAM" id="Coils"/>
    </source>
</evidence>
<feature type="transmembrane region" description="Helical" evidence="18">
    <location>
        <begin position="228"/>
        <end position="246"/>
    </location>
</feature>
<dbReference type="Gene3D" id="3.30.300.90">
    <property type="entry name" value="BolA-like"/>
    <property type="match status" value="1"/>
</dbReference>
<keyword evidence="17" id="KW-0175">Coiled coil</keyword>
<dbReference type="SUPFAM" id="SSF82657">
    <property type="entry name" value="BolA-like"/>
    <property type="match status" value="1"/>
</dbReference>
<evidence type="ECO:0000256" key="4">
    <source>
        <dbReference type="ARBA" id="ARBA00008715"/>
    </source>
</evidence>
<dbReference type="InterPro" id="IPR013750">
    <property type="entry name" value="GHMP_kinase_C_dom"/>
</dbReference>
<evidence type="ECO:0000256" key="7">
    <source>
        <dbReference type="ARBA" id="ARBA00022676"/>
    </source>
</evidence>
<feature type="coiled-coil region" evidence="17">
    <location>
        <begin position="1120"/>
        <end position="1147"/>
    </location>
</feature>
<dbReference type="InterPro" id="IPR006205">
    <property type="entry name" value="Mev_gal_kin"/>
</dbReference>
<evidence type="ECO:0000256" key="3">
    <source>
        <dbReference type="ARBA" id="ARBA00004922"/>
    </source>
</evidence>
<keyword evidence="7" id="KW-0328">Glycosyltransferase</keyword>
<reference evidence="20" key="1">
    <citation type="submission" date="2020-11" db="EMBL/GenBank/DDBJ databases">
        <authorList>
            <person name="Tran Van P."/>
        </authorList>
    </citation>
    <scope>NUCLEOTIDE SEQUENCE</scope>
</reference>
<dbReference type="EMBL" id="LR900845">
    <property type="protein sequence ID" value="CAD7247075.1"/>
    <property type="molecule type" value="Genomic_DNA"/>
</dbReference>
<feature type="transmembrane region" description="Helical" evidence="18">
    <location>
        <begin position="6"/>
        <end position="27"/>
    </location>
</feature>
<comment type="pathway">
    <text evidence="3">Protein modification; protein glycosylation.</text>
</comment>
<dbReference type="OrthoDB" id="6333509at2759"/>
<organism evidence="20">
    <name type="scientific">Darwinula stevensoni</name>
    <dbReference type="NCBI Taxonomy" id="69355"/>
    <lineage>
        <taxon>Eukaryota</taxon>
        <taxon>Metazoa</taxon>
        <taxon>Ecdysozoa</taxon>
        <taxon>Arthropoda</taxon>
        <taxon>Crustacea</taxon>
        <taxon>Oligostraca</taxon>
        <taxon>Ostracoda</taxon>
        <taxon>Podocopa</taxon>
        <taxon>Podocopida</taxon>
        <taxon>Darwinulocopina</taxon>
        <taxon>Darwinuloidea</taxon>
        <taxon>Darwinulidae</taxon>
        <taxon>Darwinula</taxon>
    </lineage>
</organism>
<dbReference type="InterPro" id="IPR036065">
    <property type="entry name" value="BolA-like_sf"/>
</dbReference>
<dbReference type="GO" id="GO:0016758">
    <property type="term" value="F:hexosyltransferase activity"/>
    <property type="evidence" value="ECO:0007669"/>
    <property type="project" value="InterPro"/>
</dbReference>
<evidence type="ECO:0000256" key="2">
    <source>
        <dbReference type="ARBA" id="ARBA00004496"/>
    </source>
</evidence>
<feature type="transmembrane region" description="Helical" evidence="18">
    <location>
        <begin position="322"/>
        <end position="341"/>
    </location>
</feature>
<evidence type="ECO:0000256" key="11">
    <source>
        <dbReference type="ARBA" id="ARBA00022824"/>
    </source>
</evidence>
<dbReference type="Gene3D" id="3.30.230.10">
    <property type="match status" value="1"/>
</dbReference>
<feature type="transmembrane region" description="Helical" evidence="18">
    <location>
        <begin position="116"/>
        <end position="135"/>
    </location>
</feature>
<keyword evidence="21" id="KW-1185">Reference proteome</keyword>
<dbReference type="FunFam" id="3.40.50.300:FF:000064">
    <property type="entry name" value="Septin 4"/>
    <property type="match status" value="1"/>
</dbReference>
<sequence length="1157" mass="129875">MAVKKFQHQFIATASIVSFALAVRLMVSTHPHSGQGKPPMHGDYEAQRHWMEVTYNLPLADWYRNTSNNNLLYWGLDYPPLTAYHSLALGHIAARVNGSFVHLHKSRGIETYEHKVFMRLSVLLADVVTLVPALLSYYDDSGYFFLSLLYPGFIMIDYGHFQYNCVSLGLCLAAVIGVKKNHHILASVFFSLALNYKQMELYHALPFFIFLLRSCVDQPRGVSKIVKLLGLSLTVLVTFGMIWAPFLHNMNSALAVLQRLFPFDRGLYEDKVANVWCTSNVVIKWKQLFSAKSMATICLASTVVTCIPSGIHLFLQSSFKAFLYSLVNMSLAFFLFSYHVHEKSILLVAMPALLLFQENPLMTIWFLQISHFSLLSIGLLCLKPPVKYPDLFTLVEVVDQSDGCGAKFEVLIVSDKFEGKPLLQRHRGDEVNPCLLPADTDSPTMERKTVMSVLQCTVRSPLKLILSGEHSVVYGKTALAASVGIHLTGTFYRLDVPNLELDIEFMDKQWSWSVTCITECFSKEESVLTNSPVPPSSQDLELCQSILPEPVNFHDPRSLAPLAFIFLYSKLLRNSETGLRVVISLKSHWPGLGNSAAYAVTLAAGFLFLTGVINKELDAASRKLVCDWAYMAEKIMHGSPSGVDNTICSYGGVIKYIQGEFHMIPGEHLASLQVLIVNSGVEKNTRKQVEAVAALKQEFNQIVAKILEAMDEITIKILGLVSGGLDWKQLEDLVRMNQCLLSSLGVSHPRLERILEIAREHGCSGKLTGAGGGGCAFIILPHPLQNEEQLIQHLTRDGFEVHRATLGFANPDLPGYLGFANLPNQVHRKFVKKGFEFTLMIAGEAGLGKTTLVNSLFLTDLYPERVVPSAAEKIQATVRIEASTVEIEERGVKLRLTVVDTPGFGDGINSTDCFKSIIQYIDEQFERYLRDESGLNRRNIIDNRVHCCFYFISPFGHGLKPLDIEFMRQLHGKVNIVPVIAKADTLTKKEVLDLKRRVLAEIEENGIRIYSMPDTDSDEDDDYREQINQLKASIPFAVCGSTQLIEVKGQKVRGRLYPWGIVEVENPDHCDFIKLRAMLVMNMQDLQEVTQELHYENYRSERLAKGTPRKIGGVNVDENLGDKDRLLKEKEDELRRMQEMLTQMQTRMTASSISSNP</sequence>
<evidence type="ECO:0000256" key="10">
    <source>
        <dbReference type="ARBA" id="ARBA00022741"/>
    </source>
</evidence>
<accession>A0A7R9A3Q4</accession>
<keyword evidence="6" id="KW-0132">Cell division</keyword>
<dbReference type="Pfam" id="PF00735">
    <property type="entry name" value="Septin"/>
    <property type="match status" value="1"/>
</dbReference>
<dbReference type="GO" id="GO:0005789">
    <property type="term" value="C:endoplasmic reticulum membrane"/>
    <property type="evidence" value="ECO:0007669"/>
    <property type="project" value="UniProtKB-SubCell"/>
</dbReference>
<evidence type="ECO:0000313" key="20">
    <source>
        <dbReference type="EMBL" id="CAD7247075.1"/>
    </source>
</evidence>
<keyword evidence="15" id="KW-0131">Cell cycle</keyword>
<evidence type="ECO:0000256" key="5">
    <source>
        <dbReference type="ARBA" id="ARBA00022490"/>
    </source>
</evidence>
<dbReference type="InterPro" id="IPR016491">
    <property type="entry name" value="Septin"/>
</dbReference>
<keyword evidence="10 16" id="KW-0547">Nucleotide-binding</keyword>
<dbReference type="SUPFAM" id="SSF55060">
    <property type="entry name" value="GHMP Kinase, C-terminal domain"/>
    <property type="match status" value="1"/>
</dbReference>
<dbReference type="InterPro" id="IPR036554">
    <property type="entry name" value="GHMP_kinase_C_sf"/>
</dbReference>
<keyword evidence="13 16" id="KW-0342">GTP-binding</keyword>
<dbReference type="GO" id="GO:0005525">
    <property type="term" value="F:GTP binding"/>
    <property type="evidence" value="ECO:0007669"/>
    <property type="project" value="UniProtKB-KW"/>
</dbReference>
<feature type="domain" description="Septin-type G" evidence="19">
    <location>
        <begin position="833"/>
        <end position="1105"/>
    </location>
</feature>
<evidence type="ECO:0000256" key="13">
    <source>
        <dbReference type="ARBA" id="ARBA00023134"/>
    </source>
</evidence>
<dbReference type="GO" id="GO:0051301">
    <property type="term" value="P:cell division"/>
    <property type="evidence" value="ECO:0007669"/>
    <property type="project" value="UniProtKB-KW"/>
</dbReference>
<dbReference type="EMBL" id="CAJPEV010001328">
    <property type="protein sequence ID" value="CAG0892072.1"/>
    <property type="molecule type" value="Genomic_DNA"/>
</dbReference>
<dbReference type="Proteomes" id="UP000677054">
    <property type="component" value="Unassembled WGS sequence"/>
</dbReference>
<feature type="transmembrane region" description="Helical" evidence="18">
    <location>
        <begin position="294"/>
        <end position="315"/>
    </location>
</feature>
<dbReference type="AlphaFoldDB" id="A0A7R9A3Q4"/>
<dbReference type="InterPro" id="IPR020568">
    <property type="entry name" value="Ribosomal_Su5_D2-typ_SF"/>
</dbReference>
<dbReference type="UniPathway" id="UPA00378"/>
<dbReference type="CDD" id="cd01850">
    <property type="entry name" value="CDC_Septin"/>
    <property type="match status" value="1"/>
</dbReference>
<dbReference type="GO" id="GO:0005524">
    <property type="term" value="F:ATP binding"/>
    <property type="evidence" value="ECO:0007669"/>
    <property type="project" value="InterPro"/>
</dbReference>
<dbReference type="PRINTS" id="PR00959">
    <property type="entry name" value="MEVGALKINASE"/>
</dbReference>
<gene>
    <name evidence="20" type="ORF">DSTB1V02_LOCUS6913</name>
</gene>
<keyword evidence="11" id="KW-0256">Endoplasmic reticulum</keyword>
<dbReference type="Pfam" id="PF03155">
    <property type="entry name" value="Alg6_Alg8"/>
    <property type="match status" value="1"/>
</dbReference>
<dbReference type="SUPFAM" id="SSF52540">
    <property type="entry name" value="P-loop containing nucleoside triphosphate hydrolases"/>
    <property type="match status" value="1"/>
</dbReference>
<evidence type="ECO:0000256" key="16">
    <source>
        <dbReference type="RuleBase" id="RU004560"/>
    </source>
</evidence>
<evidence type="ECO:0000256" key="15">
    <source>
        <dbReference type="ARBA" id="ARBA00023306"/>
    </source>
</evidence>
<comment type="subcellular location">
    <subcellularLocation>
        <location evidence="2">Cytoplasm</location>
    </subcellularLocation>
    <subcellularLocation>
        <location evidence="1">Endoplasmic reticulum membrane</location>
        <topology evidence="1">Multi-pass membrane protein</topology>
    </subcellularLocation>
</comment>
<evidence type="ECO:0000256" key="9">
    <source>
        <dbReference type="ARBA" id="ARBA00022692"/>
    </source>
</evidence>